<dbReference type="InterPro" id="IPR009330">
    <property type="entry name" value="LipoPS_heptP_kinase"/>
</dbReference>
<dbReference type="InterPro" id="IPR011009">
    <property type="entry name" value="Kinase-like_dom_sf"/>
</dbReference>
<dbReference type="eggNOG" id="ENOG502SAAM">
    <property type="taxonomic scope" value="Eukaryota"/>
</dbReference>
<dbReference type="InParanoid" id="S8DKX1"/>
<protein>
    <recommendedName>
        <fullName evidence="4">Protein kinase domain-containing protein</fullName>
    </recommendedName>
</protein>
<dbReference type="HOGENOM" id="CLU_013871_2_2_1"/>
<dbReference type="Pfam" id="PF06176">
    <property type="entry name" value="WaaY"/>
    <property type="match status" value="1"/>
</dbReference>
<proteinExistence type="predicted"/>
<reference evidence="2 3" key="1">
    <citation type="journal article" date="2012" name="Science">
        <title>The Paleozoic origin of enzymatic lignin decomposition reconstructed from 31 fungal genomes.</title>
        <authorList>
            <person name="Floudas D."/>
            <person name="Binder M."/>
            <person name="Riley R."/>
            <person name="Barry K."/>
            <person name="Blanchette R.A."/>
            <person name="Henrissat B."/>
            <person name="Martinez A.T."/>
            <person name="Otillar R."/>
            <person name="Spatafora J.W."/>
            <person name="Yadav J.S."/>
            <person name="Aerts A."/>
            <person name="Benoit I."/>
            <person name="Boyd A."/>
            <person name="Carlson A."/>
            <person name="Copeland A."/>
            <person name="Coutinho P.M."/>
            <person name="de Vries R.P."/>
            <person name="Ferreira P."/>
            <person name="Findley K."/>
            <person name="Foster B."/>
            <person name="Gaskell J."/>
            <person name="Glotzer D."/>
            <person name="Gorecki P."/>
            <person name="Heitman J."/>
            <person name="Hesse C."/>
            <person name="Hori C."/>
            <person name="Igarashi K."/>
            <person name="Jurgens J.A."/>
            <person name="Kallen N."/>
            <person name="Kersten P."/>
            <person name="Kohler A."/>
            <person name="Kuees U."/>
            <person name="Kumar T.K.A."/>
            <person name="Kuo A."/>
            <person name="LaButti K."/>
            <person name="Larrondo L.F."/>
            <person name="Lindquist E."/>
            <person name="Ling A."/>
            <person name="Lombard V."/>
            <person name="Lucas S."/>
            <person name="Lundell T."/>
            <person name="Martin R."/>
            <person name="McLaughlin D.J."/>
            <person name="Morgenstern I."/>
            <person name="Morin E."/>
            <person name="Murat C."/>
            <person name="Nagy L.G."/>
            <person name="Nolan M."/>
            <person name="Ohm R.A."/>
            <person name="Patyshakuliyeva A."/>
            <person name="Rokas A."/>
            <person name="Ruiz-Duenas F.J."/>
            <person name="Sabat G."/>
            <person name="Salamov A."/>
            <person name="Samejima M."/>
            <person name="Schmutz J."/>
            <person name="Slot J.C."/>
            <person name="St John F."/>
            <person name="Stenlid J."/>
            <person name="Sun H."/>
            <person name="Sun S."/>
            <person name="Syed K."/>
            <person name="Tsang A."/>
            <person name="Wiebenga A."/>
            <person name="Young D."/>
            <person name="Pisabarro A."/>
            <person name="Eastwood D.C."/>
            <person name="Martin F."/>
            <person name="Cullen D."/>
            <person name="Grigoriev I.V."/>
            <person name="Hibbett D.S."/>
        </authorList>
    </citation>
    <scope>NUCLEOTIDE SEQUENCE</scope>
    <source>
        <strain evidence="3">FP-58527</strain>
    </source>
</reference>
<evidence type="ECO:0000313" key="3">
    <source>
        <dbReference type="Proteomes" id="UP000015241"/>
    </source>
</evidence>
<accession>S8DKX1</accession>
<dbReference type="SUPFAM" id="SSF56112">
    <property type="entry name" value="Protein kinase-like (PK-like)"/>
    <property type="match status" value="1"/>
</dbReference>
<feature type="region of interest" description="Disordered" evidence="1">
    <location>
        <begin position="50"/>
        <end position="79"/>
    </location>
</feature>
<dbReference type="EMBL" id="KE504279">
    <property type="protein sequence ID" value="EPS93402.1"/>
    <property type="molecule type" value="Genomic_DNA"/>
</dbReference>
<keyword evidence="3" id="KW-1185">Reference proteome</keyword>
<evidence type="ECO:0000256" key="1">
    <source>
        <dbReference type="SAM" id="MobiDB-lite"/>
    </source>
</evidence>
<organism evidence="2 3">
    <name type="scientific">Fomitopsis schrenkii</name>
    <name type="common">Brown rot fungus</name>
    <dbReference type="NCBI Taxonomy" id="2126942"/>
    <lineage>
        <taxon>Eukaryota</taxon>
        <taxon>Fungi</taxon>
        <taxon>Dikarya</taxon>
        <taxon>Basidiomycota</taxon>
        <taxon>Agaricomycotina</taxon>
        <taxon>Agaricomycetes</taxon>
        <taxon>Polyporales</taxon>
        <taxon>Fomitopsis</taxon>
    </lineage>
</organism>
<feature type="compositionally biased region" description="Basic and acidic residues" evidence="1">
    <location>
        <begin position="68"/>
        <end position="79"/>
    </location>
</feature>
<gene>
    <name evidence="2" type="ORF">FOMPIDRAFT_1170595</name>
</gene>
<dbReference type="Proteomes" id="UP000015241">
    <property type="component" value="Unassembled WGS sequence"/>
</dbReference>
<dbReference type="AlphaFoldDB" id="S8DKX1"/>
<name>S8DKX1_FOMSC</name>
<evidence type="ECO:0008006" key="4">
    <source>
        <dbReference type="Google" id="ProtNLM"/>
    </source>
</evidence>
<sequence>MPVPSVPLEEVRLENVVAVIALLPSDPPTAPLPAVHESDESEAQITREDIAAKARSRDSPSTGAITASRRDTQHSRRPDVLHNFRPLELSTPPVTIYHPVFALFLRLIKEEPQKFTPEELDRAQCFITAATDIYQTEEKRIDALTDMVRAVHTQVLLKKTFQFTSQKLIPDGAVCTAEAPNGFETVSAIIEVTNEIGDGNCDPLAQAECAYIAIYSSTEAYQVRQACCSPAFLIGMAGPNIIVSGAIFADQLVAQTLTDYISVIPRLQSPGRSPLDDTGYRVARLFRALRICVQELEEYYAHLVRSMELAPSTRVRDTSRMNARIRSSGSARISRPPHIISPHFTTFKIDEDEVVLEYKRRLVAGDVTKAVFVADAKRGTEVTEVVVKFAHKYSEEGHRLLAAASQAPQLHYCQFVDSVAMWVVVMDYVRGEEVKGVLTHPTHIASLRAAVTKLHQGGLVFGDLRRPNLLLVGDRVVLVDFDWCGKEGEARYPSDILLDGIDWHSKVKRGMLIAKEHDAHFFHLLTKQTLDGDDE</sequence>
<evidence type="ECO:0000313" key="2">
    <source>
        <dbReference type="EMBL" id="EPS93402.1"/>
    </source>
</evidence>
<dbReference type="OrthoDB" id="2803068at2759"/>